<dbReference type="Gene3D" id="3.60.15.10">
    <property type="entry name" value="Ribonuclease Z/Hydroxyacylglutathione hydrolase-like"/>
    <property type="match status" value="1"/>
</dbReference>
<dbReference type="PANTHER" id="PTHR30619">
    <property type="entry name" value="DNA INTERNALIZATION/COMPETENCE PROTEIN COMEC/REC2"/>
    <property type="match status" value="1"/>
</dbReference>
<feature type="region of interest" description="Disordered" evidence="1">
    <location>
        <begin position="183"/>
        <end position="205"/>
    </location>
</feature>
<evidence type="ECO:0000256" key="1">
    <source>
        <dbReference type="SAM" id="MobiDB-lite"/>
    </source>
</evidence>
<sequence>MPRIEGLHPNRLPDYSSLSPCYNTLNLRGFTNFKRCISSDNEHETPAAGGTRFFPRWLGTTFGRREEFFYVYDCGAMNKYAKARDREIEKLVAHVGKRTRLDLLAISHMHADHVNGVEKLVTDGAFQVDTIMMPLVGMTERLLAFASVARHDPLSARSPFYRELVADPVSAVSRFDPRNIVLVRRGDGGSPGSGTRDDGPLDGDPGLLGEGRGFTWKLVGQGTAIERPQKAGVPRVVEIPDSSAARVFAPGAWEEAWLLAPYVDQEIVKQTDLFLATLANKRSMTVKDLETSLTDAGFVLNLLADHPGDLKTAYTACHGNLNLTSLCLYSGPAGEVGEPHRCLATHGPWTSTLQNGRVAWLATGDAKLSKVTKCDAFLEHFKGHLDKVSTFTLPHHGSAHDFNEKLLARVKPSFCPVAADAVKNWQHPAARVTRAVASAGALLLVTNANETTGVREIALNHAPKGAGS</sequence>
<reference evidence="2 3" key="1">
    <citation type="submission" date="2023-04" db="EMBL/GenBank/DDBJ databases">
        <title>Complete genome sequence of Alisedimentitalea scapharcae.</title>
        <authorList>
            <person name="Rong J.-C."/>
            <person name="Yi M.-L."/>
            <person name="Zhao Q."/>
        </authorList>
    </citation>
    <scope>NUCLEOTIDE SEQUENCE [LARGE SCALE GENOMIC DNA]</scope>
    <source>
        <strain evidence="2 3">KCTC 42119</strain>
        <plasmid evidence="2 3">unnamed3</plasmid>
    </source>
</reference>
<accession>A0ABZ2XZM9</accession>
<evidence type="ECO:0000313" key="3">
    <source>
        <dbReference type="Proteomes" id="UP001623232"/>
    </source>
</evidence>
<name>A0ABZ2XZM9_9RHOB</name>
<proteinExistence type="predicted"/>
<dbReference type="EMBL" id="CP123587">
    <property type="protein sequence ID" value="WZK91556.1"/>
    <property type="molecule type" value="Genomic_DNA"/>
</dbReference>
<protein>
    <submittedName>
        <fullName evidence="2">MBL fold metallo-hydrolase</fullName>
    </submittedName>
</protein>
<dbReference type="SUPFAM" id="SSF56281">
    <property type="entry name" value="Metallo-hydrolase/oxidoreductase"/>
    <property type="match status" value="2"/>
</dbReference>
<keyword evidence="2" id="KW-0614">Plasmid</keyword>
<evidence type="ECO:0000313" key="2">
    <source>
        <dbReference type="EMBL" id="WZK91556.1"/>
    </source>
</evidence>
<gene>
    <name evidence="2" type="ORF">QEZ52_22730</name>
</gene>
<dbReference type="Proteomes" id="UP001623232">
    <property type="component" value="Plasmid unnamed3"/>
</dbReference>
<geneLocation type="plasmid" evidence="2 3">
    <name>unnamed3</name>
</geneLocation>
<dbReference type="InterPro" id="IPR036866">
    <property type="entry name" value="RibonucZ/Hydroxyglut_hydro"/>
</dbReference>
<dbReference type="RefSeq" id="WP_406651449.1">
    <property type="nucleotide sequence ID" value="NZ_CP123587.1"/>
</dbReference>
<dbReference type="PANTHER" id="PTHR30619:SF1">
    <property type="entry name" value="RECOMBINATION PROTEIN 2"/>
    <property type="match status" value="1"/>
</dbReference>
<keyword evidence="3" id="KW-1185">Reference proteome</keyword>
<organism evidence="2 3">
    <name type="scientific">Aliisedimentitalea scapharcae</name>
    <dbReference type="NCBI Taxonomy" id="1524259"/>
    <lineage>
        <taxon>Bacteria</taxon>
        <taxon>Pseudomonadati</taxon>
        <taxon>Pseudomonadota</taxon>
        <taxon>Alphaproteobacteria</taxon>
        <taxon>Rhodobacterales</taxon>
        <taxon>Roseobacteraceae</taxon>
        <taxon>Aliisedimentitalea</taxon>
    </lineage>
</organism>
<dbReference type="InterPro" id="IPR052159">
    <property type="entry name" value="Competence_DNA_uptake"/>
</dbReference>